<feature type="domain" description="General stress protein 17M-like" evidence="1">
    <location>
        <begin position="10"/>
        <end position="104"/>
    </location>
</feature>
<dbReference type="Pfam" id="PF11181">
    <property type="entry name" value="YflT"/>
    <property type="match status" value="1"/>
</dbReference>
<accession>A0ABQ1YW09</accession>
<proteinExistence type="predicted"/>
<dbReference type="InterPro" id="IPR025889">
    <property type="entry name" value="GSP17M-like_dom"/>
</dbReference>
<dbReference type="EMBL" id="BMFT01000006">
    <property type="protein sequence ID" value="GGH39001.1"/>
    <property type="molecule type" value="Genomic_DNA"/>
</dbReference>
<comment type="caution">
    <text evidence="2">The sequence shown here is derived from an EMBL/GenBank/DDBJ whole genome shotgun (WGS) entry which is preliminary data.</text>
</comment>
<gene>
    <name evidence="2" type="primary">yflT</name>
    <name evidence="2" type="ORF">GCM10008013_47460</name>
</gene>
<organism evidence="2 3">
    <name type="scientific">Paenibacillus segetis</name>
    <dbReference type="NCBI Taxonomy" id="1325360"/>
    <lineage>
        <taxon>Bacteria</taxon>
        <taxon>Bacillati</taxon>
        <taxon>Bacillota</taxon>
        <taxon>Bacilli</taxon>
        <taxon>Bacillales</taxon>
        <taxon>Paenibacillaceae</taxon>
        <taxon>Paenibacillus</taxon>
    </lineage>
</organism>
<evidence type="ECO:0000313" key="2">
    <source>
        <dbReference type="EMBL" id="GGH39001.1"/>
    </source>
</evidence>
<evidence type="ECO:0000313" key="3">
    <source>
        <dbReference type="Proteomes" id="UP000659344"/>
    </source>
</evidence>
<sequence>MSSIVNKSYVKVVQNGLQAVETVQELRATGYLSEQIFVLAHNQDQTERIAESANAEEIGIKEEGVFDTIANLFRSRGDELRAKIVSLGFTEAEAGFYEKELDLGKVLVIARQNP</sequence>
<evidence type="ECO:0000259" key="1">
    <source>
        <dbReference type="Pfam" id="PF11181"/>
    </source>
</evidence>
<keyword evidence="3" id="KW-1185">Reference proteome</keyword>
<dbReference type="RefSeq" id="WP_188542386.1">
    <property type="nucleotide sequence ID" value="NZ_BMFT01000006.1"/>
</dbReference>
<name>A0ABQ1YW09_9BACL</name>
<reference evidence="3" key="1">
    <citation type="journal article" date="2019" name="Int. J. Syst. Evol. Microbiol.">
        <title>The Global Catalogue of Microorganisms (GCM) 10K type strain sequencing project: providing services to taxonomists for standard genome sequencing and annotation.</title>
        <authorList>
            <consortium name="The Broad Institute Genomics Platform"/>
            <consortium name="The Broad Institute Genome Sequencing Center for Infectious Disease"/>
            <person name="Wu L."/>
            <person name="Ma J."/>
        </authorList>
    </citation>
    <scope>NUCLEOTIDE SEQUENCE [LARGE SCALE GENOMIC DNA]</scope>
    <source>
        <strain evidence="3">CGMCC 1.12769</strain>
    </source>
</reference>
<dbReference type="Proteomes" id="UP000659344">
    <property type="component" value="Unassembled WGS sequence"/>
</dbReference>
<protein>
    <submittedName>
        <fullName evidence="2">General stress protein</fullName>
    </submittedName>
</protein>